<gene>
    <name evidence="2" type="ORF">GCWU0000282_000501</name>
</gene>
<dbReference type="STRING" id="592026.GCWU0000282_000501"/>
<dbReference type="InterPro" id="IPR050238">
    <property type="entry name" value="DNA_Rep/Repair_Clamp_Loader"/>
</dbReference>
<evidence type="ECO:0000313" key="2">
    <source>
        <dbReference type="EMBL" id="ESL04154.1"/>
    </source>
</evidence>
<dbReference type="EMBL" id="ACIL03000005">
    <property type="protein sequence ID" value="ESL04154.1"/>
    <property type="molecule type" value="Genomic_DNA"/>
</dbReference>
<accession>V2XPS1</accession>
<keyword evidence="3" id="KW-1185">Reference proteome</keyword>
<dbReference type="AlphaFoldDB" id="V2XPS1"/>
<dbReference type="Pfam" id="PF13177">
    <property type="entry name" value="DNA_pol3_delta2"/>
    <property type="match status" value="1"/>
</dbReference>
<evidence type="ECO:0000313" key="3">
    <source>
        <dbReference type="Proteomes" id="UP000018227"/>
    </source>
</evidence>
<keyword evidence="1" id="KW-0175">Coiled coil</keyword>
<protein>
    <recommendedName>
        <fullName evidence="4">DNA-directed DNA polymerase</fullName>
    </recommendedName>
</protein>
<dbReference type="HOGENOM" id="CLU_006229_4_0_9"/>
<dbReference type="PANTHER" id="PTHR11669">
    <property type="entry name" value="REPLICATION FACTOR C / DNA POLYMERASE III GAMMA-TAU SUBUNIT"/>
    <property type="match status" value="1"/>
</dbReference>
<dbReference type="InterPro" id="IPR027417">
    <property type="entry name" value="P-loop_NTPase"/>
</dbReference>
<dbReference type="eggNOG" id="COG2812">
    <property type="taxonomic scope" value="Bacteria"/>
</dbReference>
<reference evidence="2 3" key="1">
    <citation type="submission" date="2013-06" db="EMBL/GenBank/DDBJ databases">
        <authorList>
            <person name="Weinstock G."/>
            <person name="Sodergren E."/>
            <person name="Clifton S."/>
            <person name="Fulton L."/>
            <person name="Fulton B."/>
            <person name="Courtney L."/>
            <person name="Fronick C."/>
            <person name="Harrison M."/>
            <person name="Strong C."/>
            <person name="Farmer C."/>
            <person name="Delahaunty K."/>
            <person name="Markovic C."/>
            <person name="Hall O."/>
            <person name="Minx P."/>
            <person name="Tomlinson C."/>
            <person name="Mitreva M."/>
            <person name="Nelson J."/>
            <person name="Hou S."/>
            <person name="Wollam A."/>
            <person name="Pepin K.H."/>
            <person name="Johnson M."/>
            <person name="Bhonagiri V."/>
            <person name="Nash W.E."/>
            <person name="Warren W."/>
            <person name="Chinwalla A."/>
            <person name="Mardis E.R."/>
            <person name="Wilson R.K."/>
        </authorList>
    </citation>
    <scope>NUCLEOTIDE SEQUENCE [LARGE SCALE GENOMIC DNA]</scope>
    <source>
        <strain evidence="2 3">ATCC 51271</strain>
    </source>
</reference>
<dbReference type="GO" id="GO:0006261">
    <property type="term" value="P:DNA-templated DNA replication"/>
    <property type="evidence" value="ECO:0007669"/>
    <property type="project" value="TreeGrafter"/>
</dbReference>
<feature type="coiled-coil region" evidence="1">
    <location>
        <begin position="286"/>
        <end position="313"/>
    </location>
</feature>
<dbReference type="Gene3D" id="3.40.50.300">
    <property type="entry name" value="P-loop containing nucleotide triphosphate hydrolases"/>
    <property type="match status" value="1"/>
</dbReference>
<evidence type="ECO:0008006" key="4">
    <source>
        <dbReference type="Google" id="ProtNLM"/>
    </source>
</evidence>
<dbReference type="PANTHER" id="PTHR11669:SF8">
    <property type="entry name" value="DNA POLYMERASE III SUBUNIT DELTA"/>
    <property type="match status" value="1"/>
</dbReference>
<comment type="caution">
    <text evidence="2">The sequence shown here is derived from an EMBL/GenBank/DDBJ whole genome shotgun (WGS) entry which is preliminary data.</text>
</comment>
<dbReference type="Proteomes" id="UP000018227">
    <property type="component" value="Unassembled WGS sequence"/>
</dbReference>
<sequence length="330" mass="38096">MWEADMNTNILGRESLVEYMKTAASKEEFSHAYIFEGEKGMGKLFIAKEFAKMILSCGKETDEERQIVYKQVDNGNSPDIIYIEPDKPTTISVEEIRTKLVGTSDIFPYGKYKVYIVKEAEKMNEQAQNALLKTIEEPPEYVIIILLSANKNRLLPTIRSRCVTLDIKPIAANIIKEYLIENYGVVDYVADMAAKFSAGNVGRAVRYACDEDFLEMKNVVVKILRNLDKETITEEIASIINLEGYKKEIKDCIELMILWFRDLLVLKTTGDANKILFREEYRYLNEQIAKRNYSSIERALESMEKTKKRLDANVKFDTAIEIMLMYMKDK</sequence>
<evidence type="ECO:0000256" key="1">
    <source>
        <dbReference type="SAM" id="Coils"/>
    </source>
</evidence>
<dbReference type="SUPFAM" id="SSF52540">
    <property type="entry name" value="P-loop containing nucleoside triphosphate hydrolases"/>
    <property type="match status" value="1"/>
</dbReference>
<proteinExistence type="predicted"/>
<dbReference type="OrthoDB" id="9810148at2"/>
<organism evidence="2 3">
    <name type="scientific">Catonella morbi ATCC 51271</name>
    <dbReference type="NCBI Taxonomy" id="592026"/>
    <lineage>
        <taxon>Bacteria</taxon>
        <taxon>Bacillati</taxon>
        <taxon>Bacillota</taxon>
        <taxon>Clostridia</taxon>
        <taxon>Lachnospirales</taxon>
        <taxon>Lachnospiraceae</taxon>
        <taxon>Catonella</taxon>
    </lineage>
</organism>
<name>V2XPS1_9FIRM</name>